<evidence type="ECO:0000313" key="3">
    <source>
        <dbReference type="Proteomes" id="UP000267096"/>
    </source>
</evidence>
<dbReference type="AlphaFoldDB" id="A0A3P6PCK6"/>
<keyword evidence="3" id="KW-1185">Reference proteome</keyword>
<keyword evidence="1" id="KW-0175">Coiled coil</keyword>
<feature type="non-terminal residue" evidence="2">
    <location>
        <position position="137"/>
    </location>
</feature>
<name>A0A3P6PCK6_ANISI</name>
<protein>
    <submittedName>
        <fullName evidence="2">Uncharacterized protein</fullName>
    </submittedName>
</protein>
<dbReference type="Gene3D" id="1.10.287.1490">
    <property type="match status" value="1"/>
</dbReference>
<evidence type="ECO:0000313" key="2">
    <source>
        <dbReference type="EMBL" id="VDK30797.1"/>
    </source>
</evidence>
<dbReference type="OrthoDB" id="5835755at2759"/>
<dbReference type="Proteomes" id="UP000267096">
    <property type="component" value="Unassembled WGS sequence"/>
</dbReference>
<sequence length="137" mass="15918">MEESLSDVNSTLLSKETDLEDTVRQLKSAQDQFLNLQSGYNKLLAENDALKRKIDILNNTTTSNDSEIERLKKKLSQVAALNKEHEMQLEKLRTEHDEMERTCRERAKSIEQLENTNESLEGKLERITQELQILKDK</sequence>
<reference evidence="2 3" key="1">
    <citation type="submission" date="2018-11" db="EMBL/GenBank/DDBJ databases">
        <authorList>
            <consortium name="Pathogen Informatics"/>
        </authorList>
    </citation>
    <scope>NUCLEOTIDE SEQUENCE [LARGE SCALE GENOMIC DNA]</scope>
</reference>
<organism evidence="2 3">
    <name type="scientific">Anisakis simplex</name>
    <name type="common">Herring worm</name>
    <dbReference type="NCBI Taxonomy" id="6269"/>
    <lineage>
        <taxon>Eukaryota</taxon>
        <taxon>Metazoa</taxon>
        <taxon>Ecdysozoa</taxon>
        <taxon>Nematoda</taxon>
        <taxon>Chromadorea</taxon>
        <taxon>Rhabditida</taxon>
        <taxon>Spirurina</taxon>
        <taxon>Ascaridomorpha</taxon>
        <taxon>Ascaridoidea</taxon>
        <taxon>Anisakidae</taxon>
        <taxon>Anisakis</taxon>
        <taxon>Anisakis simplex complex</taxon>
    </lineage>
</organism>
<evidence type="ECO:0000256" key="1">
    <source>
        <dbReference type="SAM" id="Coils"/>
    </source>
</evidence>
<feature type="coiled-coil region" evidence="1">
    <location>
        <begin position="12"/>
        <end position="137"/>
    </location>
</feature>
<proteinExistence type="predicted"/>
<dbReference type="EMBL" id="UYRR01021075">
    <property type="protein sequence ID" value="VDK30797.1"/>
    <property type="molecule type" value="Genomic_DNA"/>
</dbReference>
<accession>A0A3P6PCK6</accession>
<gene>
    <name evidence="2" type="ORF">ASIM_LOCUS8097</name>
</gene>